<dbReference type="STRING" id="1618607.UY86_C0007G0002"/>
<proteinExistence type="predicted"/>
<dbReference type="AlphaFoldDB" id="A0A0G1Y234"/>
<dbReference type="EMBL" id="LCRR01000007">
    <property type="protein sequence ID" value="KKW37493.1"/>
    <property type="molecule type" value="Genomic_DNA"/>
</dbReference>
<gene>
    <name evidence="1" type="ORF">UY86_C0007G0002</name>
</gene>
<dbReference type="GO" id="GO:0016757">
    <property type="term" value="F:glycosyltransferase activity"/>
    <property type="evidence" value="ECO:0007669"/>
    <property type="project" value="TreeGrafter"/>
</dbReference>
<reference evidence="1 2" key="1">
    <citation type="journal article" date="2015" name="Nature">
        <title>rRNA introns, odd ribosomes, and small enigmatic genomes across a large radiation of phyla.</title>
        <authorList>
            <person name="Brown C.T."/>
            <person name="Hug L.A."/>
            <person name="Thomas B.C."/>
            <person name="Sharon I."/>
            <person name="Castelle C.J."/>
            <person name="Singh A."/>
            <person name="Wilkins M.J."/>
            <person name="Williams K.H."/>
            <person name="Banfield J.F."/>
        </authorList>
    </citation>
    <scope>NUCLEOTIDE SEQUENCE [LARGE SCALE GENOMIC DNA]</scope>
</reference>
<dbReference type="Gene3D" id="3.40.50.2000">
    <property type="entry name" value="Glycogen Phosphorylase B"/>
    <property type="match status" value="2"/>
</dbReference>
<dbReference type="Pfam" id="PF13692">
    <property type="entry name" value="Glyco_trans_1_4"/>
    <property type="match status" value="1"/>
</dbReference>
<organism evidence="1 2">
    <name type="scientific">Candidatus Adlerbacteria bacterium GW2011_GWB1_54_7</name>
    <dbReference type="NCBI Taxonomy" id="1618607"/>
    <lineage>
        <taxon>Bacteria</taxon>
        <taxon>Candidatus Adleribacteriota</taxon>
    </lineage>
</organism>
<evidence type="ECO:0008006" key="3">
    <source>
        <dbReference type="Google" id="ProtNLM"/>
    </source>
</evidence>
<sequence length="345" mass="38365">MIYHNKLKLLVFTQAIDRNDPILGFFHAWVAELAVRCEKVLVLCLREGKHDLPQNVKVIHILPCEGQTFARRIKVILRILRLAWELRREYDSVFVHMSQEFVLAAGWLWKLLGKQVFLWRNHYAGSILTDISALFCIKIFYTSKSSYTAKFRKAVQMPVGIDTDLFTPPAFAEASSGKRGERVPGSVLSLGRIAPSKRLEILIEALRGLDCTADFYGPADAGYLKKLKALAQNMPVCFHGSVLNIETPQIFASHEVFVNLSPAGMFDKTILEAAACGCLIITTSPDAAALFGEPLVEPTAAAVAQKLGKLFELSADEKNRLRGKYRGSAEGHSLAKLIEKLCAEF</sequence>
<dbReference type="Proteomes" id="UP000033852">
    <property type="component" value="Unassembled WGS sequence"/>
</dbReference>
<comment type="caution">
    <text evidence="1">The sequence shown here is derived from an EMBL/GenBank/DDBJ whole genome shotgun (WGS) entry which is preliminary data.</text>
</comment>
<evidence type="ECO:0000313" key="1">
    <source>
        <dbReference type="EMBL" id="KKW37493.1"/>
    </source>
</evidence>
<protein>
    <recommendedName>
        <fullName evidence="3">Glycosyltransferase</fullName>
    </recommendedName>
</protein>
<dbReference type="InterPro" id="IPR050194">
    <property type="entry name" value="Glycosyltransferase_grp1"/>
</dbReference>
<name>A0A0G1Y234_9BACT</name>
<dbReference type="PANTHER" id="PTHR45947:SF3">
    <property type="entry name" value="SULFOQUINOVOSYL TRANSFERASE SQD2"/>
    <property type="match status" value="1"/>
</dbReference>
<dbReference type="PANTHER" id="PTHR45947">
    <property type="entry name" value="SULFOQUINOVOSYL TRANSFERASE SQD2"/>
    <property type="match status" value="1"/>
</dbReference>
<dbReference type="SUPFAM" id="SSF53756">
    <property type="entry name" value="UDP-Glycosyltransferase/glycogen phosphorylase"/>
    <property type="match status" value="1"/>
</dbReference>
<evidence type="ECO:0000313" key="2">
    <source>
        <dbReference type="Proteomes" id="UP000033852"/>
    </source>
</evidence>
<accession>A0A0G1Y234</accession>